<dbReference type="SMART" id="SM00387">
    <property type="entry name" value="HATPase_c"/>
    <property type="match status" value="1"/>
</dbReference>
<keyword evidence="13 14" id="KW-0472">Membrane</keyword>
<keyword evidence="9 16" id="KW-0418">Kinase</keyword>
<evidence type="ECO:0000256" key="12">
    <source>
        <dbReference type="ARBA" id="ARBA00023012"/>
    </source>
</evidence>
<comment type="catalytic activity">
    <reaction evidence="1">
        <text>ATP + protein L-histidine = ADP + protein N-phospho-L-histidine.</text>
        <dbReference type="EC" id="2.7.13.3"/>
    </reaction>
</comment>
<dbReference type="Gene3D" id="1.10.287.130">
    <property type="match status" value="1"/>
</dbReference>
<dbReference type="Pfam" id="PF02518">
    <property type="entry name" value="HATPase_c"/>
    <property type="match status" value="1"/>
</dbReference>
<dbReference type="SMART" id="SM00388">
    <property type="entry name" value="HisKA"/>
    <property type="match status" value="1"/>
</dbReference>
<evidence type="ECO:0000256" key="5">
    <source>
        <dbReference type="ARBA" id="ARBA00022553"/>
    </source>
</evidence>
<dbReference type="InterPro" id="IPR005467">
    <property type="entry name" value="His_kinase_dom"/>
</dbReference>
<dbReference type="STRING" id="39495.SAMN02745111_00699"/>
<dbReference type="CDD" id="cd00075">
    <property type="entry name" value="HATPase"/>
    <property type="match status" value="1"/>
</dbReference>
<gene>
    <name evidence="16" type="ORF">SAMN02745111_00699</name>
</gene>
<dbReference type="CDD" id="cd00082">
    <property type="entry name" value="HisKA"/>
    <property type="match status" value="1"/>
</dbReference>
<dbReference type="InterPro" id="IPR036890">
    <property type="entry name" value="HATPase_C_sf"/>
</dbReference>
<dbReference type="Pfam" id="PF00512">
    <property type="entry name" value="HisKA"/>
    <property type="match status" value="1"/>
</dbReference>
<organism evidence="16 17">
    <name type="scientific">Eubacterium uniforme</name>
    <dbReference type="NCBI Taxonomy" id="39495"/>
    <lineage>
        <taxon>Bacteria</taxon>
        <taxon>Bacillati</taxon>
        <taxon>Bacillota</taxon>
        <taxon>Clostridia</taxon>
        <taxon>Eubacteriales</taxon>
        <taxon>Eubacteriaceae</taxon>
        <taxon>Eubacterium</taxon>
    </lineage>
</organism>
<evidence type="ECO:0000256" key="10">
    <source>
        <dbReference type="ARBA" id="ARBA00022840"/>
    </source>
</evidence>
<dbReference type="InterPro" id="IPR003594">
    <property type="entry name" value="HATPase_dom"/>
</dbReference>
<dbReference type="SUPFAM" id="SSF55874">
    <property type="entry name" value="ATPase domain of HSP90 chaperone/DNA topoisomerase II/histidine kinase"/>
    <property type="match status" value="1"/>
</dbReference>
<keyword evidence="4" id="KW-1003">Cell membrane</keyword>
<evidence type="ECO:0000256" key="4">
    <source>
        <dbReference type="ARBA" id="ARBA00022475"/>
    </source>
</evidence>
<dbReference type="RefSeq" id="WP_078765589.1">
    <property type="nucleotide sequence ID" value="NZ_FUXZ01000004.1"/>
</dbReference>
<accession>A0A1T4VE07</accession>
<keyword evidence="17" id="KW-1185">Reference proteome</keyword>
<dbReference type="EMBL" id="FUXZ01000004">
    <property type="protein sequence ID" value="SKA62781.1"/>
    <property type="molecule type" value="Genomic_DNA"/>
</dbReference>
<dbReference type="Gene3D" id="3.30.565.10">
    <property type="entry name" value="Histidine kinase-like ATPase, C-terminal domain"/>
    <property type="match status" value="1"/>
</dbReference>
<dbReference type="Proteomes" id="UP000190814">
    <property type="component" value="Unassembled WGS sequence"/>
</dbReference>
<keyword evidence="7 14" id="KW-0812">Transmembrane</keyword>
<dbReference type="GO" id="GO:0000155">
    <property type="term" value="F:phosphorelay sensor kinase activity"/>
    <property type="evidence" value="ECO:0007669"/>
    <property type="project" value="InterPro"/>
</dbReference>
<evidence type="ECO:0000256" key="14">
    <source>
        <dbReference type="SAM" id="Phobius"/>
    </source>
</evidence>
<sequence length="452" mass="51696">MKKTGLKITIFIEIILILATVLLIFIYDSINIKDLTKTANDVIEDYYERFVVGGIRDAVPFFDTSYQSKVIAYKVESDDKILKDLDSLNQKKIDKHNKAIKYLQEDYKYWQEYWQNYDYYKTLNGFVNDYKDEIDEMKSTKNDNEYKAFAEKMGGLEARVVRVGKNHYVVKGYKPYYKEEMSFGLSPEEVKESNAEKGMCFCYVDLTSDFAFIDGINKIIIFTAIILGLIALISAMIIGRRIDKNAIAQRKFFENTSHELKTPLASIKGYSEGLRKGVIVDGRKTSDIISKQIDKLSKLIDDIVSVAKLESGMTKLNKEQISSSDFIQDCIMPFEGAVRDKKLEVNLNLGDGSINIDIAQFEHAFNNIFTNALKYAQSKINISCDNKKIRIWNDCREISEEDVSHIFDRFYIGKNGNTGIGLALAKDIINYHGFKINANRHENGVEFVISIG</sequence>
<dbReference type="GO" id="GO:0005886">
    <property type="term" value="C:plasma membrane"/>
    <property type="evidence" value="ECO:0007669"/>
    <property type="project" value="UniProtKB-SubCell"/>
</dbReference>
<reference evidence="16 17" key="1">
    <citation type="submission" date="2017-02" db="EMBL/GenBank/DDBJ databases">
        <authorList>
            <person name="Peterson S.W."/>
        </authorList>
    </citation>
    <scope>NUCLEOTIDE SEQUENCE [LARGE SCALE GENOMIC DNA]</scope>
    <source>
        <strain evidence="16 17">ATCC 35992</strain>
    </source>
</reference>
<evidence type="ECO:0000256" key="1">
    <source>
        <dbReference type="ARBA" id="ARBA00000085"/>
    </source>
</evidence>
<evidence type="ECO:0000256" key="8">
    <source>
        <dbReference type="ARBA" id="ARBA00022741"/>
    </source>
</evidence>
<evidence type="ECO:0000256" key="13">
    <source>
        <dbReference type="ARBA" id="ARBA00023136"/>
    </source>
</evidence>
<evidence type="ECO:0000256" key="7">
    <source>
        <dbReference type="ARBA" id="ARBA00022692"/>
    </source>
</evidence>
<comment type="subcellular location">
    <subcellularLocation>
        <location evidence="2">Cell membrane</location>
        <topology evidence="2">Multi-pass membrane protein</topology>
    </subcellularLocation>
</comment>
<name>A0A1T4VE07_9FIRM</name>
<dbReference type="PROSITE" id="PS50109">
    <property type="entry name" value="HIS_KIN"/>
    <property type="match status" value="1"/>
</dbReference>
<keyword evidence="6" id="KW-0808">Transferase</keyword>
<dbReference type="InterPro" id="IPR036097">
    <property type="entry name" value="HisK_dim/P_sf"/>
</dbReference>
<evidence type="ECO:0000256" key="6">
    <source>
        <dbReference type="ARBA" id="ARBA00022679"/>
    </source>
</evidence>
<keyword evidence="11 14" id="KW-1133">Transmembrane helix</keyword>
<dbReference type="InterPro" id="IPR003661">
    <property type="entry name" value="HisK_dim/P_dom"/>
</dbReference>
<dbReference type="SUPFAM" id="SSF47384">
    <property type="entry name" value="Homodimeric domain of signal transducing histidine kinase"/>
    <property type="match status" value="1"/>
</dbReference>
<keyword evidence="10" id="KW-0067">ATP-binding</keyword>
<evidence type="ECO:0000313" key="16">
    <source>
        <dbReference type="EMBL" id="SKA62781.1"/>
    </source>
</evidence>
<dbReference type="GO" id="GO:0005524">
    <property type="term" value="F:ATP binding"/>
    <property type="evidence" value="ECO:0007669"/>
    <property type="project" value="UniProtKB-KW"/>
</dbReference>
<evidence type="ECO:0000256" key="2">
    <source>
        <dbReference type="ARBA" id="ARBA00004651"/>
    </source>
</evidence>
<dbReference type="EC" id="2.7.13.3" evidence="3"/>
<keyword evidence="8" id="KW-0547">Nucleotide-binding</keyword>
<dbReference type="AlphaFoldDB" id="A0A1T4VE07"/>
<feature type="transmembrane region" description="Helical" evidence="14">
    <location>
        <begin position="6"/>
        <end position="27"/>
    </location>
</feature>
<dbReference type="InterPro" id="IPR050398">
    <property type="entry name" value="HssS/ArlS-like"/>
</dbReference>
<keyword evidence="12" id="KW-0902">Two-component regulatory system</keyword>
<evidence type="ECO:0000313" key="17">
    <source>
        <dbReference type="Proteomes" id="UP000190814"/>
    </source>
</evidence>
<dbReference type="PANTHER" id="PTHR45528:SF1">
    <property type="entry name" value="SENSOR HISTIDINE KINASE CPXA"/>
    <property type="match status" value="1"/>
</dbReference>
<evidence type="ECO:0000256" key="11">
    <source>
        <dbReference type="ARBA" id="ARBA00022989"/>
    </source>
</evidence>
<feature type="transmembrane region" description="Helical" evidence="14">
    <location>
        <begin position="219"/>
        <end position="239"/>
    </location>
</feature>
<evidence type="ECO:0000256" key="3">
    <source>
        <dbReference type="ARBA" id="ARBA00012438"/>
    </source>
</evidence>
<proteinExistence type="predicted"/>
<protein>
    <recommendedName>
        <fullName evidence="3">histidine kinase</fullName>
        <ecNumber evidence="3">2.7.13.3</ecNumber>
    </recommendedName>
</protein>
<dbReference type="PANTHER" id="PTHR45528">
    <property type="entry name" value="SENSOR HISTIDINE KINASE CPXA"/>
    <property type="match status" value="1"/>
</dbReference>
<evidence type="ECO:0000256" key="9">
    <source>
        <dbReference type="ARBA" id="ARBA00022777"/>
    </source>
</evidence>
<feature type="domain" description="Histidine kinase" evidence="15">
    <location>
        <begin position="255"/>
        <end position="452"/>
    </location>
</feature>
<keyword evidence="5" id="KW-0597">Phosphoprotein</keyword>
<evidence type="ECO:0000259" key="15">
    <source>
        <dbReference type="PROSITE" id="PS50109"/>
    </source>
</evidence>
<dbReference type="OrthoDB" id="9762826at2"/>